<name>L7MC98_RHIPC</name>
<reference evidence="2" key="2">
    <citation type="journal article" date="2015" name="J. Proteomics">
        <title>Sexual differences in the sialomes of the zebra tick, Rhipicephalus pulchellus.</title>
        <authorList>
            <person name="Tan A.W."/>
            <person name="Francischetti I.M."/>
            <person name="Slovak M."/>
            <person name="Kini R.M."/>
            <person name="Ribeiro J.M."/>
        </authorList>
    </citation>
    <scope>NUCLEOTIDE SEQUENCE</scope>
    <source>
        <tissue evidence="2">Salivary gland</tissue>
    </source>
</reference>
<dbReference type="EMBL" id="GACK01004186">
    <property type="protein sequence ID" value="JAA60848.1"/>
    <property type="molecule type" value="mRNA"/>
</dbReference>
<dbReference type="AlphaFoldDB" id="L7MC98"/>
<feature type="chain" id="PRO_5003981640" evidence="1">
    <location>
        <begin position="21"/>
        <end position="103"/>
    </location>
</feature>
<evidence type="ECO:0000256" key="1">
    <source>
        <dbReference type="SAM" id="SignalP"/>
    </source>
</evidence>
<accession>L7MC98</accession>
<proteinExistence type="evidence at transcript level"/>
<reference evidence="2" key="1">
    <citation type="submission" date="2012-11" db="EMBL/GenBank/DDBJ databases">
        <authorList>
            <person name="Lucero-Rivera Y.E."/>
            <person name="Tovar-Ramirez D."/>
        </authorList>
    </citation>
    <scope>NUCLEOTIDE SEQUENCE</scope>
    <source>
        <tissue evidence="2">Salivary gland</tissue>
    </source>
</reference>
<organism evidence="2">
    <name type="scientific">Rhipicephalus pulchellus</name>
    <name type="common">Yellow backed tick</name>
    <name type="synonym">Dermacentor pulchellus</name>
    <dbReference type="NCBI Taxonomy" id="72859"/>
    <lineage>
        <taxon>Eukaryota</taxon>
        <taxon>Metazoa</taxon>
        <taxon>Ecdysozoa</taxon>
        <taxon>Arthropoda</taxon>
        <taxon>Chelicerata</taxon>
        <taxon>Arachnida</taxon>
        <taxon>Acari</taxon>
        <taxon>Parasitiformes</taxon>
        <taxon>Ixodida</taxon>
        <taxon>Ixodoidea</taxon>
        <taxon>Ixodidae</taxon>
        <taxon>Rhipicephalinae</taxon>
        <taxon>Rhipicephalus</taxon>
        <taxon>Rhipicephalus</taxon>
    </lineage>
</organism>
<sequence length="103" mass="11723">MDLVCFAVVLTSMLPTLVFCGEAYDHRTLPKAVIWMMGNATALLNSTQRLVLYWGVNGAMDDKLICWMTNKTGQTYPHIYHDIYFLENVSDVSSISLSYFMQT</sequence>
<feature type="signal peptide" evidence="1">
    <location>
        <begin position="1"/>
        <end position="20"/>
    </location>
</feature>
<evidence type="ECO:0000313" key="2">
    <source>
        <dbReference type="EMBL" id="JAA60848.1"/>
    </source>
</evidence>
<protein>
    <submittedName>
        <fullName evidence="2">Putative secreted peptide</fullName>
    </submittedName>
</protein>
<keyword evidence="1" id="KW-0732">Signal</keyword>